<dbReference type="EMBL" id="LZEY01000001">
    <property type="protein sequence ID" value="OBU13392.1"/>
    <property type="molecule type" value="Genomic_DNA"/>
</dbReference>
<dbReference type="InterPro" id="IPR052179">
    <property type="entry name" value="DD-CPase-like"/>
</dbReference>
<dbReference type="Proteomes" id="UP000092377">
    <property type="component" value="Unassembled WGS sequence"/>
</dbReference>
<dbReference type="GO" id="GO:0008233">
    <property type="term" value="F:peptidase activity"/>
    <property type="evidence" value="ECO:0007669"/>
    <property type="project" value="InterPro"/>
</dbReference>
<sequence length="228" mass="26023">MMTFEMLTGQTRDHVINFAGNHHLQFNATKAFLAMQKAAAGAGFKLMPASSFRDFARQQSIWNEKFAGIRTVNDADNRPLDVTVLSEAQRCQAILRWSALPGASRHHWGTEVDYYDPFRLPADTSLQLEPWEYEEGGYFAALSAWLTENMAQFDFYLPFTQKKTGGVAYEPWHISYWPLSYEAEQLYTADTLEQVLNTQEIAGKTWLLANLDSIYQRYVRLPDSSAGN</sequence>
<evidence type="ECO:0000259" key="1">
    <source>
        <dbReference type="Pfam" id="PF02557"/>
    </source>
</evidence>
<dbReference type="InterPro" id="IPR009045">
    <property type="entry name" value="Zn_M74/Hedgehog-like"/>
</dbReference>
<organism evidence="2 3">
    <name type="scientific">Morganella psychrotolerans</name>
    <dbReference type="NCBI Taxonomy" id="368603"/>
    <lineage>
        <taxon>Bacteria</taxon>
        <taxon>Pseudomonadati</taxon>
        <taxon>Pseudomonadota</taxon>
        <taxon>Gammaproteobacteria</taxon>
        <taxon>Enterobacterales</taxon>
        <taxon>Morganellaceae</taxon>
        <taxon>Morganella</taxon>
    </lineage>
</organism>
<accession>A0A1B8HUS4</accession>
<name>A0A1B8HUS4_9GAMM</name>
<dbReference type="PANTHER" id="PTHR34385">
    <property type="entry name" value="D-ALANYL-D-ALANINE CARBOXYPEPTIDASE"/>
    <property type="match status" value="1"/>
</dbReference>
<dbReference type="Gene3D" id="3.30.1380.10">
    <property type="match status" value="1"/>
</dbReference>
<reference evidence="3" key="1">
    <citation type="submission" date="2016-06" db="EMBL/GenBank/DDBJ databases">
        <authorList>
            <person name="Butler K."/>
        </authorList>
    </citation>
    <scope>NUCLEOTIDE SEQUENCE [LARGE SCALE GENOMIC DNA]</scope>
    <source>
        <strain evidence="3">GCSL-Mp20</strain>
    </source>
</reference>
<evidence type="ECO:0000313" key="3">
    <source>
        <dbReference type="Proteomes" id="UP000092377"/>
    </source>
</evidence>
<comment type="caution">
    <text evidence="2">The sequence shown here is derived from an EMBL/GenBank/DDBJ whole genome shotgun (WGS) entry which is preliminary data.</text>
</comment>
<feature type="domain" description="D-alanyl-D-alanine carboxypeptidase-like core" evidence="1">
    <location>
        <begin position="22"/>
        <end position="178"/>
    </location>
</feature>
<dbReference type="PANTHER" id="PTHR34385:SF1">
    <property type="entry name" value="PEPTIDOGLYCAN L-ALANYL-D-GLUTAMATE ENDOPEPTIDASE CWLK"/>
    <property type="match status" value="1"/>
</dbReference>
<dbReference type="GO" id="GO:0006508">
    <property type="term" value="P:proteolysis"/>
    <property type="evidence" value="ECO:0007669"/>
    <property type="project" value="InterPro"/>
</dbReference>
<dbReference type="AlphaFoldDB" id="A0A1B8HUS4"/>
<dbReference type="RefSeq" id="WP_067398317.1">
    <property type="nucleotide sequence ID" value="NZ_LZEY01000001.1"/>
</dbReference>
<keyword evidence="3" id="KW-1185">Reference proteome</keyword>
<proteinExistence type="predicted"/>
<gene>
    <name evidence="2" type="ORF">AYY18_01210</name>
</gene>
<dbReference type="InterPro" id="IPR003709">
    <property type="entry name" value="VanY-like_core_dom"/>
</dbReference>
<dbReference type="SUPFAM" id="SSF55166">
    <property type="entry name" value="Hedgehog/DD-peptidase"/>
    <property type="match status" value="1"/>
</dbReference>
<dbReference type="OrthoDB" id="9792074at2"/>
<dbReference type="CDD" id="cd14847">
    <property type="entry name" value="DD-carboxypeptidase_like"/>
    <property type="match status" value="1"/>
</dbReference>
<dbReference type="Pfam" id="PF02557">
    <property type="entry name" value="VanY"/>
    <property type="match status" value="1"/>
</dbReference>
<evidence type="ECO:0000313" key="2">
    <source>
        <dbReference type="EMBL" id="OBU13392.1"/>
    </source>
</evidence>
<protein>
    <submittedName>
        <fullName evidence="2">Peptidase M15</fullName>
    </submittedName>
</protein>